<feature type="transmembrane region" description="Helical" evidence="14">
    <location>
        <begin position="137"/>
        <end position="158"/>
    </location>
</feature>
<dbReference type="EMBL" id="JBHTCS010000002">
    <property type="protein sequence ID" value="MFC7446763.1"/>
    <property type="molecule type" value="Genomic_DNA"/>
</dbReference>
<sequence>MSTTARSTRGRKSVDLRAAGAEFWRHPSPWMISAMLVAALVCRLVVGDWQPSDAVTPLVMLAAFPFVEWTIHVCILHWRPKRVAGMTLDSLLARSHREHHADPRDVPLIFIPWQTLVWLIPVLTALALFAFPRTGLALTFLTVLGAIGLVYEWTHYLIHSDYRPKSRIYHAIWLNHRQHHYKNEHYWFTVTTSGTADRILHTYPDVKQVPTSPTAKNLHAGAGHGA</sequence>
<evidence type="ECO:0000256" key="9">
    <source>
        <dbReference type="ARBA" id="ARBA00022989"/>
    </source>
</evidence>
<keyword evidence="3" id="KW-0444">Lipid biosynthesis</keyword>
<evidence type="ECO:0000256" key="13">
    <source>
        <dbReference type="ARBA" id="ARBA00023160"/>
    </source>
</evidence>
<dbReference type="PANTHER" id="PTHR12863">
    <property type="entry name" value="FATTY ACID HYDROXYLASE"/>
    <property type="match status" value="1"/>
</dbReference>
<keyword evidence="4 14" id="KW-0812">Transmembrane</keyword>
<dbReference type="Proteomes" id="UP001596484">
    <property type="component" value="Unassembled WGS sequence"/>
</dbReference>
<keyword evidence="7" id="KW-0276">Fatty acid metabolism</keyword>
<evidence type="ECO:0000256" key="2">
    <source>
        <dbReference type="ARBA" id="ARBA00004477"/>
    </source>
</evidence>
<evidence type="ECO:0000256" key="1">
    <source>
        <dbReference type="ARBA" id="ARBA00001947"/>
    </source>
</evidence>
<dbReference type="InterPro" id="IPR014430">
    <property type="entry name" value="Scs7"/>
</dbReference>
<evidence type="ECO:0000313" key="16">
    <source>
        <dbReference type="EMBL" id="MFC7446763.1"/>
    </source>
</evidence>
<evidence type="ECO:0000259" key="15">
    <source>
        <dbReference type="Pfam" id="PF04116"/>
    </source>
</evidence>
<dbReference type="PANTHER" id="PTHR12863:SF1">
    <property type="entry name" value="FATTY ACID 2-HYDROXYLASE"/>
    <property type="match status" value="1"/>
</dbReference>
<keyword evidence="9 14" id="KW-1133">Transmembrane helix</keyword>
<dbReference type="RefSeq" id="WP_378401235.1">
    <property type="nucleotide sequence ID" value="NZ_JBHTCS010000002.1"/>
</dbReference>
<reference evidence="17" key="1">
    <citation type="journal article" date="2019" name="Int. J. Syst. Evol. Microbiol.">
        <title>The Global Catalogue of Microorganisms (GCM) 10K type strain sequencing project: providing services to taxonomists for standard genome sequencing and annotation.</title>
        <authorList>
            <consortium name="The Broad Institute Genomics Platform"/>
            <consortium name="The Broad Institute Genome Sequencing Center for Infectious Disease"/>
            <person name="Wu L."/>
            <person name="Ma J."/>
        </authorList>
    </citation>
    <scope>NUCLEOTIDE SEQUENCE [LARGE SCALE GENOMIC DNA]</scope>
    <source>
        <strain evidence="17">ICMP 19430</strain>
    </source>
</reference>
<keyword evidence="8" id="KW-0862">Zinc</keyword>
<feature type="domain" description="Fatty acid hydroxylase" evidence="15">
    <location>
        <begin position="58"/>
        <end position="202"/>
    </location>
</feature>
<comment type="caution">
    <text evidence="16">The sequence shown here is derived from an EMBL/GenBank/DDBJ whole genome shotgun (WGS) entry which is preliminary data.</text>
</comment>
<keyword evidence="12 14" id="KW-0472">Membrane</keyword>
<gene>
    <name evidence="16" type="ORF">ACFQS9_02560</name>
</gene>
<organism evidence="16 17">
    <name type="scientific">Rhodococcus daqingensis</name>
    <dbReference type="NCBI Taxonomy" id="2479363"/>
    <lineage>
        <taxon>Bacteria</taxon>
        <taxon>Bacillati</taxon>
        <taxon>Actinomycetota</taxon>
        <taxon>Actinomycetes</taxon>
        <taxon>Mycobacteriales</taxon>
        <taxon>Nocardiaceae</taxon>
        <taxon>Rhodococcus</taxon>
    </lineage>
</organism>
<evidence type="ECO:0000256" key="8">
    <source>
        <dbReference type="ARBA" id="ARBA00022833"/>
    </source>
</evidence>
<keyword evidence="17" id="KW-1185">Reference proteome</keyword>
<feature type="transmembrane region" description="Helical" evidence="14">
    <location>
        <begin position="58"/>
        <end position="78"/>
    </location>
</feature>
<evidence type="ECO:0000256" key="11">
    <source>
        <dbReference type="ARBA" id="ARBA00023098"/>
    </source>
</evidence>
<evidence type="ECO:0000256" key="5">
    <source>
        <dbReference type="ARBA" id="ARBA00022723"/>
    </source>
</evidence>
<evidence type="ECO:0000256" key="7">
    <source>
        <dbReference type="ARBA" id="ARBA00022832"/>
    </source>
</evidence>
<evidence type="ECO:0000256" key="14">
    <source>
        <dbReference type="SAM" id="Phobius"/>
    </source>
</evidence>
<comment type="cofactor">
    <cofactor evidence="1">
        <name>Zn(2+)</name>
        <dbReference type="ChEBI" id="CHEBI:29105"/>
    </cofactor>
</comment>
<accession>A0ABW2RTJ4</accession>
<comment type="subcellular location">
    <subcellularLocation>
        <location evidence="2">Endoplasmic reticulum membrane</location>
        <topology evidence="2">Multi-pass membrane protein</topology>
    </subcellularLocation>
</comment>
<keyword evidence="10" id="KW-0560">Oxidoreductase</keyword>
<evidence type="ECO:0000256" key="4">
    <source>
        <dbReference type="ARBA" id="ARBA00022692"/>
    </source>
</evidence>
<feature type="transmembrane region" description="Helical" evidence="14">
    <location>
        <begin position="30"/>
        <end position="46"/>
    </location>
</feature>
<keyword evidence="11" id="KW-0443">Lipid metabolism</keyword>
<evidence type="ECO:0000256" key="12">
    <source>
        <dbReference type="ARBA" id="ARBA00023136"/>
    </source>
</evidence>
<evidence type="ECO:0000256" key="6">
    <source>
        <dbReference type="ARBA" id="ARBA00022824"/>
    </source>
</evidence>
<evidence type="ECO:0000313" key="17">
    <source>
        <dbReference type="Proteomes" id="UP001596484"/>
    </source>
</evidence>
<keyword evidence="6" id="KW-0256">Endoplasmic reticulum</keyword>
<proteinExistence type="predicted"/>
<name>A0ABW2RTJ4_9NOCA</name>
<keyword evidence="13" id="KW-0275">Fatty acid biosynthesis</keyword>
<dbReference type="InterPro" id="IPR006694">
    <property type="entry name" value="Fatty_acid_hydroxylase"/>
</dbReference>
<evidence type="ECO:0000256" key="10">
    <source>
        <dbReference type="ARBA" id="ARBA00023002"/>
    </source>
</evidence>
<protein>
    <submittedName>
        <fullName evidence="16">Sterol desaturase family protein</fullName>
    </submittedName>
</protein>
<keyword evidence="5" id="KW-0479">Metal-binding</keyword>
<feature type="transmembrane region" description="Helical" evidence="14">
    <location>
        <begin position="106"/>
        <end position="131"/>
    </location>
</feature>
<evidence type="ECO:0000256" key="3">
    <source>
        <dbReference type="ARBA" id="ARBA00022516"/>
    </source>
</evidence>
<dbReference type="Pfam" id="PF04116">
    <property type="entry name" value="FA_hydroxylase"/>
    <property type="match status" value="1"/>
</dbReference>